<protein>
    <submittedName>
        <fullName evidence="1">Uncharacterized protein</fullName>
    </submittedName>
</protein>
<accession>A0A2H3CTL6</accession>
<gene>
    <name evidence="1" type="ORF">ARMGADRAFT_1086561</name>
</gene>
<dbReference type="InParanoid" id="A0A2H3CTL6"/>
<name>A0A2H3CTL6_ARMGA</name>
<proteinExistence type="predicted"/>
<keyword evidence="2" id="KW-1185">Reference proteome</keyword>
<organism evidence="1 2">
    <name type="scientific">Armillaria gallica</name>
    <name type="common">Bulbous honey fungus</name>
    <name type="synonym">Armillaria bulbosa</name>
    <dbReference type="NCBI Taxonomy" id="47427"/>
    <lineage>
        <taxon>Eukaryota</taxon>
        <taxon>Fungi</taxon>
        <taxon>Dikarya</taxon>
        <taxon>Basidiomycota</taxon>
        <taxon>Agaricomycotina</taxon>
        <taxon>Agaricomycetes</taxon>
        <taxon>Agaricomycetidae</taxon>
        <taxon>Agaricales</taxon>
        <taxon>Marasmiineae</taxon>
        <taxon>Physalacriaceae</taxon>
        <taxon>Armillaria</taxon>
    </lineage>
</organism>
<evidence type="ECO:0000313" key="2">
    <source>
        <dbReference type="Proteomes" id="UP000217790"/>
    </source>
</evidence>
<dbReference type="AlphaFoldDB" id="A0A2H3CTL6"/>
<dbReference type="OrthoDB" id="10522752at2759"/>
<reference evidence="2" key="1">
    <citation type="journal article" date="2017" name="Nat. Ecol. Evol.">
        <title>Genome expansion and lineage-specific genetic innovations in the forest pathogenic fungi Armillaria.</title>
        <authorList>
            <person name="Sipos G."/>
            <person name="Prasanna A.N."/>
            <person name="Walter M.C."/>
            <person name="O'Connor E."/>
            <person name="Balint B."/>
            <person name="Krizsan K."/>
            <person name="Kiss B."/>
            <person name="Hess J."/>
            <person name="Varga T."/>
            <person name="Slot J."/>
            <person name="Riley R."/>
            <person name="Boka B."/>
            <person name="Rigling D."/>
            <person name="Barry K."/>
            <person name="Lee J."/>
            <person name="Mihaltcheva S."/>
            <person name="LaButti K."/>
            <person name="Lipzen A."/>
            <person name="Waldron R."/>
            <person name="Moloney N.M."/>
            <person name="Sperisen C."/>
            <person name="Kredics L."/>
            <person name="Vagvoelgyi C."/>
            <person name="Patrignani A."/>
            <person name="Fitzpatrick D."/>
            <person name="Nagy I."/>
            <person name="Doyle S."/>
            <person name="Anderson J.B."/>
            <person name="Grigoriev I.V."/>
            <person name="Gueldener U."/>
            <person name="Muensterkoetter M."/>
            <person name="Nagy L.G."/>
        </authorList>
    </citation>
    <scope>NUCLEOTIDE SEQUENCE [LARGE SCALE GENOMIC DNA]</scope>
    <source>
        <strain evidence="2">Ar21-2</strain>
    </source>
</reference>
<dbReference type="EMBL" id="KZ293684">
    <property type="protein sequence ID" value="PBK86381.1"/>
    <property type="molecule type" value="Genomic_DNA"/>
</dbReference>
<evidence type="ECO:0000313" key="1">
    <source>
        <dbReference type="EMBL" id="PBK86381.1"/>
    </source>
</evidence>
<sequence length="115" mass="12898">MPLSDAKEFLGLLPWIEVLEIKAISIEEADSSRQSPVFTGDMTKLYRLSVKECITPLDWLVDDILAVPCPINLQSMCYKDGLPFSKNVFTSLLTISSRSLQELTIYPLSDKRTSA</sequence>
<dbReference type="Proteomes" id="UP000217790">
    <property type="component" value="Unassembled WGS sequence"/>
</dbReference>